<evidence type="ECO:0000313" key="1">
    <source>
        <dbReference type="EMBL" id="KAJ8876311.1"/>
    </source>
</evidence>
<proteinExistence type="predicted"/>
<evidence type="ECO:0000313" key="2">
    <source>
        <dbReference type="Proteomes" id="UP001159363"/>
    </source>
</evidence>
<comment type="caution">
    <text evidence="1">The sequence shown here is derived from an EMBL/GenBank/DDBJ whole genome shotgun (WGS) entry which is preliminary data.</text>
</comment>
<dbReference type="Proteomes" id="UP001159363">
    <property type="component" value="Chromosome 7"/>
</dbReference>
<organism evidence="1 2">
    <name type="scientific">Dryococelus australis</name>
    <dbReference type="NCBI Taxonomy" id="614101"/>
    <lineage>
        <taxon>Eukaryota</taxon>
        <taxon>Metazoa</taxon>
        <taxon>Ecdysozoa</taxon>
        <taxon>Arthropoda</taxon>
        <taxon>Hexapoda</taxon>
        <taxon>Insecta</taxon>
        <taxon>Pterygota</taxon>
        <taxon>Neoptera</taxon>
        <taxon>Polyneoptera</taxon>
        <taxon>Phasmatodea</taxon>
        <taxon>Verophasmatodea</taxon>
        <taxon>Anareolatae</taxon>
        <taxon>Phasmatidae</taxon>
        <taxon>Eurycanthinae</taxon>
        <taxon>Dryococelus</taxon>
    </lineage>
</organism>
<keyword evidence="2" id="KW-1185">Reference proteome</keyword>
<accession>A0ABQ9GW97</accession>
<feature type="non-terminal residue" evidence="1">
    <location>
        <position position="185"/>
    </location>
</feature>
<reference evidence="1 2" key="1">
    <citation type="submission" date="2023-02" db="EMBL/GenBank/DDBJ databases">
        <title>LHISI_Scaffold_Assembly.</title>
        <authorList>
            <person name="Stuart O.P."/>
            <person name="Cleave R."/>
            <person name="Magrath M.J.L."/>
            <person name="Mikheyev A.S."/>
        </authorList>
    </citation>
    <scope>NUCLEOTIDE SEQUENCE [LARGE SCALE GENOMIC DNA]</scope>
    <source>
        <strain evidence="1">Daus_M_001</strain>
        <tissue evidence="1">Leg muscle</tissue>
    </source>
</reference>
<dbReference type="EMBL" id="JARBHB010000008">
    <property type="protein sequence ID" value="KAJ8876311.1"/>
    <property type="molecule type" value="Genomic_DNA"/>
</dbReference>
<gene>
    <name evidence="1" type="ORF">PR048_020756</name>
</gene>
<name>A0ABQ9GW97_9NEOP</name>
<sequence>MLFIQLPQKLPTTLVKNKKHKLRLKVCVLYLPSWETGILTKFWTYIDKVSKGLKSAGKKLSGCKGYEDERKRVKRRLQVNYLLRHFMILDNVPGKPLKHISMTWTKKVSNCYTFVQIFLSIPSTTASTEHCFSVVRREKNYLRKSAIQERLSGMASFAINAALLDTTLFDYLNDKFAAVKLHKVD</sequence>
<evidence type="ECO:0008006" key="3">
    <source>
        <dbReference type="Google" id="ProtNLM"/>
    </source>
</evidence>
<protein>
    <recommendedName>
        <fullName evidence="3">HAT C-terminal dimerisation domain-containing protein</fullName>
    </recommendedName>
</protein>